<dbReference type="CDD" id="cd05276">
    <property type="entry name" value="p53_inducible_oxidoreductase"/>
    <property type="match status" value="1"/>
</dbReference>
<reference evidence="5" key="1">
    <citation type="journal article" date="2019" name="Int. J. Syst. Evol. Microbiol.">
        <title>The Global Catalogue of Microorganisms (GCM) 10K type strain sequencing project: providing services to taxonomists for standard genome sequencing and annotation.</title>
        <authorList>
            <consortium name="The Broad Institute Genomics Platform"/>
            <consortium name="The Broad Institute Genome Sequencing Center for Infectious Disease"/>
            <person name="Wu L."/>
            <person name="Ma J."/>
        </authorList>
    </citation>
    <scope>NUCLEOTIDE SEQUENCE [LARGE SCALE GENOMIC DNA]</scope>
    <source>
        <strain evidence="5">KCTC 42182</strain>
    </source>
</reference>
<keyword evidence="2" id="KW-0560">Oxidoreductase</keyword>
<dbReference type="InterPro" id="IPR036291">
    <property type="entry name" value="NAD(P)-bd_dom_sf"/>
</dbReference>
<sequence length="331" mass="34568">MLPKEMTVIEISQPGGPEVLKPAPRPIPQPAAGEVLIKVAAAGVNRPDVLQRAGMYPPPPGAPDYPGLEVAGEIVALGDGVQRWKLGDKVCALVAGGGYATYCLAPAEQCLPVPAGLDMAEAAALPENWFTVWTNIADRGRLAAGESILIHGGASGIGVAAIQLARLLGATNIYATAGTDEKCRYCESLGVTKAINYKTEDFAARIAELTGGRGVDVILDMVGGKYFAPNIKSLAEEGRLVIIAVQGGPKGEGDLSLLMRKRATVTGSTLRPRPIAFKGAIARALEAKVWPALADGRIKAIIDSRFPLDQAAAAHARIDHGDHIGKVLLII</sequence>
<keyword evidence="5" id="KW-1185">Reference proteome</keyword>
<keyword evidence="1" id="KW-0521">NADP</keyword>
<protein>
    <submittedName>
        <fullName evidence="4">NAD(P)H-quinone oxidoreductase</fullName>
    </submittedName>
</protein>
<dbReference type="Pfam" id="PF00107">
    <property type="entry name" value="ADH_zinc_N"/>
    <property type="match status" value="1"/>
</dbReference>
<dbReference type="PANTHER" id="PTHR48106">
    <property type="entry name" value="QUINONE OXIDOREDUCTASE PIG3-RELATED"/>
    <property type="match status" value="1"/>
</dbReference>
<evidence type="ECO:0000313" key="5">
    <source>
        <dbReference type="Proteomes" id="UP001595711"/>
    </source>
</evidence>
<dbReference type="EMBL" id="JBHRYJ010000002">
    <property type="protein sequence ID" value="MFC3676455.1"/>
    <property type="molecule type" value="Genomic_DNA"/>
</dbReference>
<dbReference type="NCBIfam" id="TIGR02824">
    <property type="entry name" value="quinone_pig3"/>
    <property type="match status" value="1"/>
</dbReference>
<dbReference type="Pfam" id="PF08240">
    <property type="entry name" value="ADH_N"/>
    <property type="match status" value="1"/>
</dbReference>
<dbReference type="PANTHER" id="PTHR48106:SF8">
    <property type="entry name" value="OS02G0805600 PROTEIN"/>
    <property type="match status" value="1"/>
</dbReference>
<dbReference type="InterPro" id="IPR013149">
    <property type="entry name" value="ADH-like_C"/>
</dbReference>
<dbReference type="InterPro" id="IPR011032">
    <property type="entry name" value="GroES-like_sf"/>
</dbReference>
<feature type="domain" description="Enoyl reductase (ER)" evidence="3">
    <location>
        <begin position="15"/>
        <end position="329"/>
    </location>
</feature>
<comment type="caution">
    <text evidence="4">The sequence shown here is derived from an EMBL/GenBank/DDBJ whole genome shotgun (WGS) entry which is preliminary data.</text>
</comment>
<proteinExistence type="predicted"/>
<dbReference type="InterPro" id="IPR014189">
    <property type="entry name" value="Quinone_OxRdtase_PIG3"/>
</dbReference>
<dbReference type="SMART" id="SM00829">
    <property type="entry name" value="PKS_ER"/>
    <property type="match status" value="1"/>
</dbReference>
<dbReference type="SUPFAM" id="SSF50129">
    <property type="entry name" value="GroES-like"/>
    <property type="match status" value="1"/>
</dbReference>
<dbReference type="Gene3D" id="3.90.180.10">
    <property type="entry name" value="Medium-chain alcohol dehydrogenases, catalytic domain"/>
    <property type="match status" value="1"/>
</dbReference>
<organism evidence="4 5">
    <name type="scientific">Ferrovibrio xuzhouensis</name>
    <dbReference type="NCBI Taxonomy" id="1576914"/>
    <lineage>
        <taxon>Bacteria</taxon>
        <taxon>Pseudomonadati</taxon>
        <taxon>Pseudomonadota</taxon>
        <taxon>Alphaproteobacteria</taxon>
        <taxon>Rhodospirillales</taxon>
        <taxon>Rhodospirillaceae</taxon>
        <taxon>Ferrovibrio</taxon>
    </lineage>
</organism>
<gene>
    <name evidence="4" type="ORF">ACFOOQ_12935</name>
</gene>
<dbReference type="SUPFAM" id="SSF51735">
    <property type="entry name" value="NAD(P)-binding Rossmann-fold domains"/>
    <property type="match status" value="1"/>
</dbReference>
<evidence type="ECO:0000256" key="1">
    <source>
        <dbReference type="ARBA" id="ARBA00022857"/>
    </source>
</evidence>
<dbReference type="Gene3D" id="3.40.50.720">
    <property type="entry name" value="NAD(P)-binding Rossmann-like Domain"/>
    <property type="match status" value="1"/>
</dbReference>
<dbReference type="InterPro" id="IPR020843">
    <property type="entry name" value="ER"/>
</dbReference>
<dbReference type="RefSeq" id="WP_379727106.1">
    <property type="nucleotide sequence ID" value="NZ_JBHRYJ010000002.1"/>
</dbReference>
<dbReference type="Proteomes" id="UP001595711">
    <property type="component" value="Unassembled WGS sequence"/>
</dbReference>
<evidence type="ECO:0000256" key="2">
    <source>
        <dbReference type="ARBA" id="ARBA00023002"/>
    </source>
</evidence>
<dbReference type="InterPro" id="IPR013154">
    <property type="entry name" value="ADH-like_N"/>
</dbReference>
<evidence type="ECO:0000313" key="4">
    <source>
        <dbReference type="EMBL" id="MFC3676455.1"/>
    </source>
</evidence>
<evidence type="ECO:0000259" key="3">
    <source>
        <dbReference type="SMART" id="SM00829"/>
    </source>
</evidence>
<accession>A0ABV7VG53</accession>
<name>A0ABV7VG53_9PROT</name>